<accession>A0A284SAK9</accession>
<reference evidence="2" key="1">
    <citation type="journal article" date="2017" name="Nat. Ecol. Evol.">
        <title>Genome expansion and lineage-specific genetic innovations in the forest pathogenic fungi Armillaria.</title>
        <authorList>
            <person name="Sipos G."/>
            <person name="Prasanna A.N."/>
            <person name="Walter M.C."/>
            <person name="O'Connor E."/>
            <person name="Balint B."/>
            <person name="Krizsan K."/>
            <person name="Kiss B."/>
            <person name="Hess J."/>
            <person name="Varga T."/>
            <person name="Slot J."/>
            <person name="Riley R."/>
            <person name="Boka B."/>
            <person name="Rigling D."/>
            <person name="Barry K."/>
            <person name="Lee J."/>
            <person name="Mihaltcheva S."/>
            <person name="LaButti K."/>
            <person name="Lipzen A."/>
            <person name="Waldron R."/>
            <person name="Moloney N.M."/>
            <person name="Sperisen C."/>
            <person name="Kredics L."/>
            <person name="Vagvoelgyi C."/>
            <person name="Patrignani A."/>
            <person name="Fitzpatrick D."/>
            <person name="Nagy I."/>
            <person name="Doyle S."/>
            <person name="Anderson J.B."/>
            <person name="Grigoriev I.V."/>
            <person name="Gueldener U."/>
            <person name="Muensterkoetter M."/>
            <person name="Nagy L.G."/>
        </authorList>
    </citation>
    <scope>NUCLEOTIDE SEQUENCE [LARGE SCALE GENOMIC DNA]</scope>
    <source>
        <strain evidence="2">C18/9</strain>
    </source>
</reference>
<sequence>MDLSMVMAGYEIKSARIANCNQYSPAILSETATSEETLLESMNKWTTTRDGDQSLFTTVHVPISRVPVNYGRTQ</sequence>
<proteinExistence type="predicted"/>
<keyword evidence="2" id="KW-1185">Reference proteome</keyword>
<dbReference type="EMBL" id="FUEG01000052">
    <property type="protein sequence ID" value="SJL18050.1"/>
    <property type="molecule type" value="Genomic_DNA"/>
</dbReference>
<evidence type="ECO:0000313" key="2">
    <source>
        <dbReference type="Proteomes" id="UP000219338"/>
    </source>
</evidence>
<protein>
    <submittedName>
        <fullName evidence="1">Uncharacterized protein</fullName>
    </submittedName>
</protein>
<evidence type="ECO:0000313" key="1">
    <source>
        <dbReference type="EMBL" id="SJL18050.1"/>
    </source>
</evidence>
<dbReference type="AlphaFoldDB" id="A0A284SAK9"/>
<gene>
    <name evidence="1" type="ORF">ARMOST_21621</name>
</gene>
<organism evidence="1 2">
    <name type="scientific">Armillaria ostoyae</name>
    <name type="common">Armillaria root rot fungus</name>
    <dbReference type="NCBI Taxonomy" id="47428"/>
    <lineage>
        <taxon>Eukaryota</taxon>
        <taxon>Fungi</taxon>
        <taxon>Dikarya</taxon>
        <taxon>Basidiomycota</taxon>
        <taxon>Agaricomycotina</taxon>
        <taxon>Agaricomycetes</taxon>
        <taxon>Agaricomycetidae</taxon>
        <taxon>Agaricales</taxon>
        <taxon>Marasmiineae</taxon>
        <taxon>Physalacriaceae</taxon>
        <taxon>Armillaria</taxon>
    </lineage>
</organism>
<name>A0A284SAK9_ARMOS</name>
<dbReference type="Proteomes" id="UP000219338">
    <property type="component" value="Unassembled WGS sequence"/>
</dbReference>